<dbReference type="EMBL" id="CM039174">
    <property type="protein sequence ID" value="KAH9750932.1"/>
    <property type="molecule type" value="Genomic_DNA"/>
</dbReference>
<gene>
    <name evidence="1" type="ORF">KPL71_014079</name>
</gene>
<comment type="caution">
    <text evidence="1">The sequence shown here is derived from an EMBL/GenBank/DDBJ whole genome shotgun (WGS) entry which is preliminary data.</text>
</comment>
<name>A0ACB8K945_CITSI</name>
<evidence type="ECO:0000313" key="2">
    <source>
        <dbReference type="Proteomes" id="UP000829398"/>
    </source>
</evidence>
<proteinExistence type="predicted"/>
<dbReference type="Proteomes" id="UP000829398">
    <property type="component" value="Chromosome 5"/>
</dbReference>
<organism evidence="1 2">
    <name type="scientific">Citrus sinensis</name>
    <name type="common">Sweet orange</name>
    <name type="synonym">Citrus aurantium var. sinensis</name>
    <dbReference type="NCBI Taxonomy" id="2711"/>
    <lineage>
        <taxon>Eukaryota</taxon>
        <taxon>Viridiplantae</taxon>
        <taxon>Streptophyta</taxon>
        <taxon>Embryophyta</taxon>
        <taxon>Tracheophyta</taxon>
        <taxon>Spermatophyta</taxon>
        <taxon>Magnoliopsida</taxon>
        <taxon>eudicotyledons</taxon>
        <taxon>Gunneridae</taxon>
        <taxon>Pentapetalae</taxon>
        <taxon>rosids</taxon>
        <taxon>malvids</taxon>
        <taxon>Sapindales</taxon>
        <taxon>Rutaceae</taxon>
        <taxon>Aurantioideae</taxon>
        <taxon>Citrus</taxon>
    </lineage>
</organism>
<sequence length="1351" mass="152850">MATQKVDLEKFNGRNDFNMWKVKIEALLVTQGLGDALDASTKIEGKGASSSKTPEQMAEIDKKAKGTIILSLADSVIREIAKETSVAGLMEKLESLYMKKSLANRLYIKKRMFTLKMTEGLSLDKHIDEFNQVCDTLATIDEALDDEGKALLLVSSLPGSYKNFVDALMYGRQTLSLDEVKSALNTRELQEKRQNLDQEIGEGLTAKGQHYKNQKKKQGKAKDKNKTLKCFQCHKEGHFKRDCPERKNKQHKEQRSENGDAAVVEEEGYESAGVLIASDVDQEGKWVLDSGCSFHMCPFKHHFSEYQEYDGGRVMMGNNAICRVIGIGVIKLKLHDNSILELKQVRHVPDLKRNLISLGMLDQIGCVVKVQQGIMSVVKGSLVLLKGIRKNGLYVLEGTTVTGMVSVSSSSSVDKTRLWHLRLGHMSLRGLKELSKQGLLGSDTIGEMVFCEDCVLGKSTRTSFKSSVHTTRSILDYIHSDLWGPAQVASLGGARYFLSIIDDFSRRVWIYVLKNKEQVFDEFCAKEGIARHKTVKMTPQQNGLAERMNRTLMDKVRCMMIQAKLPKNLWAEILNTACYLVNLSPSTAIEFKTPFELWYGKQASYKDLKVFGCLSYAHISQGKLAPRALKCVFIGYPEGTKGYKLWCTDLSPPRCIVSRDVKFNEEAAVDSIQRNSVRADQVHEEHFEVESPGNLNQNDDTESAESADDIGRQESLQEAGSTQSQVMDYQLTRDRQKRQSKAPKRYGYADLIAFALHSAHEINAEEPQNFKEAINCQYAKEWKKSMDEEMTSLYKNCTWELVKRPKNRRIVGCKWIYRIKEGMTAAEPRRFKARLVAKGYTQMEGIDFKEVLSPVVRHASIRVLMAITATQNLELEQLDVKTAFLHGNLQEEIFMSQPEGYEAPDGRDCVCLLKKSLYGLKQSPRQWYLKFDEFITTHGFQRCNYDCCVYLKQLSHEKHIYLLLYVDDMLIACEEMSEIDALKTLLGTAFDMKDLGSAKRILGVDIRRNRSEGLVFLSQEKYLKKILETFDMEDSKPVQGPLAAHFKLCNLYCPKSEEERLEMANIPYAKAVGCLMYAMVLTRPDISHAVSVVSRYMASPGKEHWKGVKWILRYLKGTLNVGLVYGKNSGTEEGLWGYVDSDYAGDLDRRRSLTGYLFMLNGCLINWKANLQHVVALSTTEAEFTAATEAAKEAIWLKGLITELGLKQESVPIFCDSSSALHLCKNPAHHEKTKHIDIKLHFIRNEVSRGVIKMVKIHTDDNPSDMLTKVVPATKFNKCLDLVGTEMANEQWTNGSMGTTRLMFVQHYERARPINWPCQAIIFGPWVMPCLGMARALLRPSTLKHRLVIGP</sequence>
<keyword evidence="2" id="KW-1185">Reference proteome</keyword>
<accession>A0ACB8K945</accession>
<evidence type="ECO:0000313" key="1">
    <source>
        <dbReference type="EMBL" id="KAH9750932.1"/>
    </source>
</evidence>
<protein>
    <submittedName>
        <fullName evidence="1">Uncharacterized protein</fullName>
    </submittedName>
</protein>
<reference evidence="2" key="1">
    <citation type="journal article" date="2023" name="Hortic. Res.">
        <title>A chromosome-level phased genome enabling allele-level studies in sweet orange: a case study on citrus Huanglongbing tolerance.</title>
        <authorList>
            <person name="Wu B."/>
            <person name="Yu Q."/>
            <person name="Deng Z."/>
            <person name="Duan Y."/>
            <person name="Luo F."/>
            <person name="Gmitter F. Jr."/>
        </authorList>
    </citation>
    <scope>NUCLEOTIDE SEQUENCE [LARGE SCALE GENOMIC DNA]</scope>
    <source>
        <strain evidence="2">cv. Valencia</strain>
    </source>
</reference>